<dbReference type="Pfam" id="PF13593">
    <property type="entry name" value="SBF_like"/>
    <property type="match status" value="1"/>
</dbReference>
<keyword evidence="6" id="KW-0812">Transmembrane</keyword>
<dbReference type="GO" id="GO:0009044">
    <property type="term" value="F:xylan 1,4-beta-xylosidase activity"/>
    <property type="evidence" value="ECO:0007669"/>
    <property type="project" value="InterPro"/>
</dbReference>
<dbReference type="SUPFAM" id="SSF51445">
    <property type="entry name" value="(Trans)glycosidases"/>
    <property type="match status" value="1"/>
</dbReference>
<reference evidence="8 9" key="1">
    <citation type="journal article" date="2011" name="Proc. Natl. Acad. Sci. U.S.A.">
        <title>Niche of harmful alga Aureococcus anophagefferens revealed through ecogenomics.</title>
        <authorList>
            <person name="Gobler C.J."/>
            <person name="Berry D.L."/>
            <person name="Dyhrman S.T."/>
            <person name="Wilhelm S.W."/>
            <person name="Salamov A."/>
            <person name="Lobanov A.V."/>
            <person name="Zhang Y."/>
            <person name="Collier J.L."/>
            <person name="Wurch L.L."/>
            <person name="Kustka A.B."/>
            <person name="Dill B.D."/>
            <person name="Shah M."/>
            <person name="VerBerkmoes N.C."/>
            <person name="Kuo A."/>
            <person name="Terry A."/>
            <person name="Pangilinan J."/>
            <person name="Lindquist E.A."/>
            <person name="Lucas S."/>
            <person name="Paulsen I.T."/>
            <person name="Hattenrath-Lehmann T.K."/>
            <person name="Talmage S.C."/>
            <person name="Walker E.A."/>
            <person name="Koch F."/>
            <person name="Burson A.M."/>
            <person name="Marcoval M.A."/>
            <person name="Tang Y.Z."/>
            <person name="Lecleir G.R."/>
            <person name="Coyne K.J."/>
            <person name="Berg G.M."/>
            <person name="Bertrand E.M."/>
            <person name="Saito M.A."/>
            <person name="Gladyshev V.N."/>
            <person name="Grigoriev I.V."/>
        </authorList>
    </citation>
    <scope>NUCLEOTIDE SEQUENCE [LARGE SCALE GENOMIC DNA]</scope>
    <source>
        <strain evidence="9">CCMP 1984</strain>
    </source>
</reference>
<comment type="similarity">
    <text evidence="1">Belongs to the glycosyl hydrolase 3 family.</text>
</comment>
<evidence type="ECO:0000259" key="7">
    <source>
        <dbReference type="SMART" id="SM01217"/>
    </source>
</evidence>
<dbReference type="Gene3D" id="2.60.40.10">
    <property type="entry name" value="Immunoglobulins"/>
    <property type="match status" value="1"/>
</dbReference>
<dbReference type="InParanoid" id="F0YA54"/>
<dbReference type="GO" id="GO:0031222">
    <property type="term" value="P:arabinan catabolic process"/>
    <property type="evidence" value="ECO:0007669"/>
    <property type="project" value="TreeGrafter"/>
</dbReference>
<dbReference type="InterPro" id="IPR002772">
    <property type="entry name" value="Glyco_hydro_3_C"/>
</dbReference>
<dbReference type="InterPro" id="IPR038770">
    <property type="entry name" value="Na+/solute_symporter_sf"/>
</dbReference>
<dbReference type="Pfam" id="PF01915">
    <property type="entry name" value="Glyco_hydro_3_C"/>
    <property type="match status" value="1"/>
</dbReference>
<evidence type="ECO:0000256" key="4">
    <source>
        <dbReference type="ARBA" id="ARBA00023295"/>
    </source>
</evidence>
<feature type="transmembrane region" description="Helical" evidence="6">
    <location>
        <begin position="167"/>
        <end position="188"/>
    </location>
</feature>
<evidence type="ECO:0000313" key="9">
    <source>
        <dbReference type="Proteomes" id="UP000002729"/>
    </source>
</evidence>
<protein>
    <recommendedName>
        <fullName evidence="7">Fibronectin type III-like domain-containing protein</fullName>
    </recommendedName>
</protein>
<feature type="transmembrane region" description="Helical" evidence="6">
    <location>
        <begin position="209"/>
        <end position="227"/>
    </location>
</feature>
<dbReference type="OrthoDB" id="47059at2759"/>
<keyword evidence="4" id="KW-0326">Glycosidase</keyword>
<keyword evidence="2" id="KW-0732">Signal</keyword>
<accession>F0YA54</accession>
<feature type="transmembrane region" description="Helical" evidence="6">
    <location>
        <begin position="67"/>
        <end position="86"/>
    </location>
</feature>
<name>F0YA54_AURAN</name>
<dbReference type="AlphaFoldDB" id="F0YA54"/>
<keyword evidence="3" id="KW-0378">Hydrolase</keyword>
<dbReference type="Pfam" id="PF00933">
    <property type="entry name" value="Glyco_hydro_3"/>
    <property type="match status" value="2"/>
</dbReference>
<dbReference type="InterPro" id="IPR016833">
    <property type="entry name" value="Put_Na-Bile_cotransptr"/>
</dbReference>
<dbReference type="KEGG" id="aaf:AURANDRAFT_71699"/>
<proteinExistence type="inferred from homology"/>
<dbReference type="GO" id="GO:0046556">
    <property type="term" value="F:alpha-L-arabinofuranosidase activity"/>
    <property type="evidence" value="ECO:0007669"/>
    <property type="project" value="TreeGrafter"/>
</dbReference>
<keyword evidence="6" id="KW-1133">Transmembrane helix</keyword>
<dbReference type="InterPro" id="IPR026891">
    <property type="entry name" value="Fn3-like"/>
</dbReference>
<dbReference type="InterPro" id="IPR017853">
    <property type="entry name" value="GH"/>
</dbReference>
<feature type="transmembrane region" description="Helical" evidence="6">
    <location>
        <begin position="233"/>
        <end position="257"/>
    </location>
</feature>
<dbReference type="Gene3D" id="3.40.50.1700">
    <property type="entry name" value="Glycoside hydrolase family 3 C-terminal domain"/>
    <property type="match status" value="1"/>
</dbReference>
<feature type="compositionally biased region" description="Polar residues" evidence="5">
    <location>
        <begin position="1179"/>
        <end position="1192"/>
    </location>
</feature>
<dbReference type="Pfam" id="PF14310">
    <property type="entry name" value="Fn3-like"/>
    <property type="match status" value="1"/>
</dbReference>
<evidence type="ECO:0000313" key="8">
    <source>
        <dbReference type="EMBL" id="EGB07871.1"/>
    </source>
</evidence>
<dbReference type="RefSeq" id="XP_009037248.1">
    <property type="nucleotide sequence ID" value="XM_009039000.1"/>
</dbReference>
<evidence type="ECO:0000256" key="6">
    <source>
        <dbReference type="SAM" id="Phobius"/>
    </source>
</evidence>
<keyword evidence="9" id="KW-1185">Reference proteome</keyword>
<dbReference type="InterPro" id="IPR013783">
    <property type="entry name" value="Ig-like_fold"/>
</dbReference>
<dbReference type="Gene3D" id="1.20.1530.20">
    <property type="match status" value="1"/>
</dbReference>
<keyword evidence="6" id="KW-0472">Membrane</keyword>
<dbReference type="GO" id="GO:0045493">
    <property type="term" value="P:xylan catabolic process"/>
    <property type="evidence" value="ECO:0007669"/>
    <property type="project" value="InterPro"/>
</dbReference>
<organism evidence="9">
    <name type="scientific">Aureococcus anophagefferens</name>
    <name type="common">Harmful bloom alga</name>
    <dbReference type="NCBI Taxonomy" id="44056"/>
    <lineage>
        <taxon>Eukaryota</taxon>
        <taxon>Sar</taxon>
        <taxon>Stramenopiles</taxon>
        <taxon>Ochrophyta</taxon>
        <taxon>Pelagophyceae</taxon>
        <taxon>Pelagomonadales</taxon>
        <taxon>Pelagomonadaceae</taxon>
        <taxon>Aureococcus</taxon>
    </lineage>
</organism>
<dbReference type="eggNOG" id="KOG4821">
    <property type="taxonomic scope" value="Eukaryota"/>
</dbReference>
<sequence length="1202" mass="125150">MSLRRHLQQHWMVVAMVAAALVAQRAPAAGAALYHRYSKGLIACIFLLLGLSLPRDAMRKAVKRIGVHARCQALSLVAVPGAYYAVVHRRGLDAAVLGPAVARGLMVCLSMPTTTTTGVVFAEGAGGDASVAAVNAALGNLLGPVVSPATVAFLVGTSPASAGEAPLAAKVGALFLVIALPFATGGLAQAKLGRAAPRVRAAAAKATKVVLCFLFYFLFCTVFAPFGPRFDPATLAALAVFVLATHVTLLALCWAACRDLAVQDRIAVSLMASQKTESKAAALLTVLYGDSPDLGELLLPVVAYHSVQMVVAAALAAPMRAAALRGPPKLGDVESPSAAAYPYCDRALPIRARVADLAARFTVNETISQMGTMAAAVPRLGLPALNYGGEALHGVWSTCAAGRCPTQFPAPHAMGASFDRDLWRAVGAASGLEARALFRWNQRHNASDCARSLEGCLGLTFYAPNVNLARDPRWGRIEEVPSEDPLLNGVYGAEFVRGFQGDGAYRVANAVVKHFAVYNLEVDVEDTPPADWCGSAACAPPNDRHSFDARVSPRDFEETYVGPFVAPVAAGAAAAMCSYNAVNGEPACTDGALLRGALRGALNFTGVLATDCGALEDAVARHKRYATEAEAAAAAIAAGVDSNCGKVLTSALPEALAAGLVRPDALRPPLERLLEARLRLGLLDDWDADAPVPRPDVDAVDSPAHRALALRAAREGLVLLQNPNQILPLDGRGTLAVIGPNANASMNLLSGYHGTPPPDLLRSPLQELEARWRGGKVVYAVGCNASGAATAALDEAVDLAKTADVVVLGLGLCGDNYGGGPPKEDATCFSIDEAESVDRTSLKLPGAQEALFSKIWALGKPVAVAVFLVSAGAVDASFAKDKAALLLAGYGGEFGGVAVADALLGAYNPGGALTATMLPDAGLPPFRDMAMRPSAASPGRTYRFLDERRVAPLWRFGFGLSYTAFAVSLAGPTRVPRRAATRFSVVVRNVGAVSGDVVVACFVAAVGRPDAPLRELFDFARVRDLAPAASTKVSMELRPRSLSLVDEAGVRSTTAGAYDVRCSAGRVADTEDIRLTTAHEIAAFMSLCGFTAMESAFSTPASHVAFSAGLQSAAPPQDPSTWCHTGSSHSSTTAWTSSRSSNAPRTVVPAVLPTKKGVLPAARASSMAFFKAGPRTRPPASTGTETRLSSPNPMIRDAFKYE</sequence>
<evidence type="ECO:0000256" key="2">
    <source>
        <dbReference type="ARBA" id="ARBA00022729"/>
    </source>
</evidence>
<evidence type="ECO:0000256" key="3">
    <source>
        <dbReference type="ARBA" id="ARBA00022801"/>
    </source>
</evidence>
<dbReference type="PANTHER" id="PTHR42721:SF3">
    <property type="entry name" value="BETA-D-XYLOSIDASE 5-RELATED"/>
    <property type="match status" value="1"/>
</dbReference>
<feature type="region of interest" description="Disordered" evidence="5">
    <location>
        <begin position="1172"/>
        <end position="1202"/>
    </location>
</feature>
<gene>
    <name evidence="8" type="ORF">AURANDRAFT_71699</name>
</gene>
<dbReference type="InterPro" id="IPR036881">
    <property type="entry name" value="Glyco_hydro_3_C_sf"/>
</dbReference>
<feature type="transmembrane region" description="Helical" evidence="6">
    <location>
        <begin position="953"/>
        <end position="971"/>
    </location>
</feature>
<dbReference type="Proteomes" id="UP000002729">
    <property type="component" value="Unassembled WGS sequence"/>
</dbReference>
<evidence type="ECO:0000256" key="1">
    <source>
        <dbReference type="ARBA" id="ARBA00005336"/>
    </source>
</evidence>
<feature type="transmembrane region" description="Helical" evidence="6">
    <location>
        <begin position="38"/>
        <end position="55"/>
    </location>
</feature>
<dbReference type="InterPro" id="IPR001764">
    <property type="entry name" value="Glyco_hydro_3_N"/>
</dbReference>
<evidence type="ECO:0000256" key="5">
    <source>
        <dbReference type="SAM" id="MobiDB-lite"/>
    </source>
</evidence>
<dbReference type="GeneID" id="20228352"/>
<feature type="compositionally biased region" description="Low complexity" evidence="5">
    <location>
        <begin position="1120"/>
        <end position="1141"/>
    </location>
</feature>
<dbReference type="Gene3D" id="3.20.20.300">
    <property type="entry name" value="Glycoside hydrolase, family 3, N-terminal domain"/>
    <property type="match status" value="1"/>
</dbReference>
<dbReference type="SMART" id="SM01217">
    <property type="entry name" value="Fn3_like"/>
    <property type="match status" value="1"/>
</dbReference>
<dbReference type="PANTHER" id="PTHR42721">
    <property type="entry name" value="SUGAR HYDROLASE-RELATED"/>
    <property type="match status" value="1"/>
</dbReference>
<feature type="region of interest" description="Disordered" evidence="5">
    <location>
        <begin position="1117"/>
        <end position="1142"/>
    </location>
</feature>
<dbReference type="InterPro" id="IPR036962">
    <property type="entry name" value="Glyco_hydro_3_N_sf"/>
</dbReference>
<dbReference type="SUPFAM" id="SSF52279">
    <property type="entry name" value="Beta-D-glucan exohydrolase, C-terminal domain"/>
    <property type="match status" value="1"/>
</dbReference>
<dbReference type="EMBL" id="GL833129">
    <property type="protein sequence ID" value="EGB07871.1"/>
    <property type="molecule type" value="Genomic_DNA"/>
</dbReference>
<dbReference type="InterPro" id="IPR044993">
    <property type="entry name" value="BXL"/>
</dbReference>
<feature type="domain" description="Fibronectin type III-like" evidence="7">
    <location>
        <begin position="997"/>
        <end position="1066"/>
    </location>
</feature>